<evidence type="ECO:0000313" key="3">
    <source>
        <dbReference type="EMBL" id="KAG6664111.1"/>
    </source>
</evidence>
<feature type="domain" description="No apical meristem-associated C-terminal" evidence="2">
    <location>
        <begin position="74"/>
        <end position="221"/>
    </location>
</feature>
<dbReference type="Pfam" id="PF14303">
    <property type="entry name" value="NAM-associated"/>
    <property type="match status" value="1"/>
</dbReference>
<feature type="compositionally biased region" description="Basic and acidic residues" evidence="1">
    <location>
        <begin position="128"/>
        <end position="141"/>
    </location>
</feature>
<keyword evidence="4" id="KW-1185">Reference proteome</keyword>
<dbReference type="PANTHER" id="PTHR45125">
    <property type="entry name" value="F21J9.4-RELATED"/>
    <property type="match status" value="1"/>
</dbReference>
<name>A0A8T1RDT8_CARIL</name>
<evidence type="ECO:0000259" key="2">
    <source>
        <dbReference type="Pfam" id="PF14303"/>
    </source>
</evidence>
<dbReference type="PANTHER" id="PTHR45125:SF3">
    <property type="entry name" value="NO-APICAL-MERISTEM-ASSOCIATED CARBOXY-TERMINAL DOMAIN PROTEIN"/>
    <property type="match status" value="1"/>
</dbReference>
<evidence type="ECO:0000256" key="1">
    <source>
        <dbReference type="SAM" id="MobiDB-lite"/>
    </source>
</evidence>
<dbReference type="Proteomes" id="UP000811609">
    <property type="component" value="Chromosome 2"/>
</dbReference>
<gene>
    <name evidence="3" type="ORF">CIPAW_02G069900</name>
</gene>
<protein>
    <recommendedName>
        <fullName evidence="2">No apical meristem-associated C-terminal domain-containing protein</fullName>
    </recommendedName>
</protein>
<comment type="caution">
    <text evidence="3">The sequence shown here is derived from an EMBL/GenBank/DDBJ whole genome shotgun (WGS) entry which is preliminary data.</text>
</comment>
<feature type="region of interest" description="Disordered" evidence="1">
    <location>
        <begin position="99"/>
        <end position="156"/>
    </location>
</feature>
<dbReference type="InterPro" id="IPR029466">
    <property type="entry name" value="NAM-associated_C"/>
</dbReference>
<organism evidence="3 4">
    <name type="scientific">Carya illinoinensis</name>
    <name type="common">Pecan</name>
    <dbReference type="NCBI Taxonomy" id="32201"/>
    <lineage>
        <taxon>Eukaryota</taxon>
        <taxon>Viridiplantae</taxon>
        <taxon>Streptophyta</taxon>
        <taxon>Embryophyta</taxon>
        <taxon>Tracheophyta</taxon>
        <taxon>Spermatophyta</taxon>
        <taxon>Magnoliopsida</taxon>
        <taxon>eudicotyledons</taxon>
        <taxon>Gunneridae</taxon>
        <taxon>Pentapetalae</taxon>
        <taxon>rosids</taxon>
        <taxon>fabids</taxon>
        <taxon>Fagales</taxon>
        <taxon>Juglandaceae</taxon>
        <taxon>Carya</taxon>
    </lineage>
</organism>
<dbReference type="AlphaFoldDB" id="A0A8T1RDT8"/>
<dbReference type="EMBL" id="CM031810">
    <property type="protein sequence ID" value="KAG6664111.1"/>
    <property type="molecule type" value="Genomic_DNA"/>
</dbReference>
<accession>A0A8T1RDT8</accession>
<evidence type="ECO:0000313" key="4">
    <source>
        <dbReference type="Proteomes" id="UP000811609"/>
    </source>
</evidence>
<proteinExistence type="predicted"/>
<sequence>MWERICEYYNQYKKPNNQFYSDGSLTNRWQCIKKCTNEFCAVVAQVESLHSSGATEQDKIEKVKILYKENEKAKYTMEHYWCLLRHQPKWQQHMSTMNMRRKPPMRRPTSNDSTPLANDTPDDNIEIIDERQLSKKSEKERERKRKSREGEDAEFNEVLSRMTDDRTVCMMERREAIMKAESARMSLIALKKKMIDIKIMELDLSGIDEMHQDYFRTLRKEVYKEMKNRCRCLHPIHTFWRKVTHVVSHYSFYFVVNAQ</sequence>
<reference evidence="3" key="1">
    <citation type="submission" date="2020-12" db="EMBL/GenBank/DDBJ databases">
        <title>WGS assembly of Carya illinoinensis cv. Pawnee.</title>
        <authorList>
            <person name="Platts A."/>
            <person name="Shu S."/>
            <person name="Wright S."/>
            <person name="Barry K."/>
            <person name="Edger P."/>
            <person name="Pires J.C."/>
            <person name="Schmutz J."/>
        </authorList>
    </citation>
    <scope>NUCLEOTIDE SEQUENCE</scope>
    <source>
        <tissue evidence="3">Leaf</tissue>
    </source>
</reference>